<dbReference type="GO" id="GO:1904680">
    <property type="term" value="F:peptide transmembrane transporter activity"/>
    <property type="evidence" value="ECO:0007669"/>
    <property type="project" value="TreeGrafter"/>
</dbReference>
<dbReference type="EMBL" id="SNYL01000006">
    <property type="protein sequence ID" value="TDQ43586.1"/>
    <property type="molecule type" value="Genomic_DNA"/>
</dbReference>
<evidence type="ECO:0000313" key="3">
    <source>
        <dbReference type="EMBL" id="TDQ43586.1"/>
    </source>
</evidence>
<dbReference type="InterPro" id="IPR039424">
    <property type="entry name" value="SBP_5"/>
</dbReference>
<keyword evidence="1" id="KW-0732">Signal</keyword>
<reference evidence="3 4" key="1">
    <citation type="submission" date="2019-03" db="EMBL/GenBank/DDBJ databases">
        <title>Genomic Encyclopedia of Type Strains, Phase IV (KMG-IV): sequencing the most valuable type-strain genomes for metagenomic binning, comparative biology and taxonomic classification.</title>
        <authorList>
            <person name="Goeker M."/>
        </authorList>
    </citation>
    <scope>NUCLEOTIDE SEQUENCE [LARGE SCALE GENOMIC DNA]</scope>
    <source>
        <strain evidence="3 4">DSM 19605</strain>
    </source>
</reference>
<sequence length="288" mass="33044">MREAIGLAMDYEWLNRQLFYNAYERVRGYFVASDFEARGLPGPDELALLEPLRSQLPPEVFEREVPLPPYTSLDPDSGQTLRDNLRRARDLLAEAGWRYRDGALRNERGEVFTIEFLDNSGSMGRVVTPFAKNLERLGIRATYRVIDFAILQKRLDVFDFEVISVRWPGSEAPGTELLDRFGSAAADTEGSSNLMGVKHPAVDALLDHVVTARTRPQLVAALRALDRVLRHQHLNVPHWFSSVHRIAYRTGRFEQPAVMPRYYQPESWVLMTWWASPENLNPPPGRRR</sequence>
<dbReference type="Proteomes" id="UP000295510">
    <property type="component" value="Unassembled WGS sequence"/>
</dbReference>
<proteinExistence type="predicted"/>
<dbReference type="Pfam" id="PF00496">
    <property type="entry name" value="SBP_bac_5"/>
    <property type="match status" value="1"/>
</dbReference>
<dbReference type="PANTHER" id="PTHR30290:SF64">
    <property type="entry name" value="ABC TRANSPORTER PERIPLASMIC BINDING PROTEIN"/>
    <property type="match status" value="1"/>
</dbReference>
<dbReference type="PANTHER" id="PTHR30290">
    <property type="entry name" value="PERIPLASMIC BINDING COMPONENT OF ABC TRANSPORTER"/>
    <property type="match status" value="1"/>
</dbReference>
<feature type="domain" description="Solute-binding protein family 5" evidence="2">
    <location>
        <begin position="2"/>
        <end position="185"/>
    </location>
</feature>
<comment type="caution">
    <text evidence="3">The sequence shown here is derived from an EMBL/GenBank/DDBJ whole genome shotgun (WGS) entry which is preliminary data.</text>
</comment>
<dbReference type="GO" id="GO:0030288">
    <property type="term" value="C:outer membrane-bounded periplasmic space"/>
    <property type="evidence" value="ECO:0007669"/>
    <property type="project" value="TreeGrafter"/>
</dbReference>
<dbReference type="Gene3D" id="3.40.190.10">
    <property type="entry name" value="Periplasmic binding protein-like II"/>
    <property type="match status" value="1"/>
</dbReference>
<name>A0A4R6UCG5_9BURK</name>
<protein>
    <submittedName>
        <fullName evidence="3">Extracellular solute-binding protein (Family 5)</fullName>
    </submittedName>
</protein>
<gene>
    <name evidence="3" type="ORF">DFR43_106159</name>
</gene>
<evidence type="ECO:0000256" key="1">
    <source>
        <dbReference type="ARBA" id="ARBA00022729"/>
    </source>
</evidence>
<accession>A0A4R6UCG5</accession>
<evidence type="ECO:0000313" key="4">
    <source>
        <dbReference type="Proteomes" id="UP000295510"/>
    </source>
</evidence>
<keyword evidence="4" id="KW-1185">Reference proteome</keyword>
<dbReference type="GO" id="GO:0042884">
    <property type="term" value="P:microcin transport"/>
    <property type="evidence" value="ECO:0007669"/>
    <property type="project" value="TreeGrafter"/>
</dbReference>
<dbReference type="GO" id="GO:0015833">
    <property type="term" value="P:peptide transport"/>
    <property type="evidence" value="ECO:0007669"/>
    <property type="project" value="TreeGrafter"/>
</dbReference>
<dbReference type="InterPro" id="IPR000914">
    <property type="entry name" value="SBP_5_dom"/>
</dbReference>
<evidence type="ECO:0000259" key="2">
    <source>
        <dbReference type="Pfam" id="PF00496"/>
    </source>
</evidence>
<dbReference type="Gene3D" id="3.10.105.10">
    <property type="entry name" value="Dipeptide-binding Protein, Domain 3"/>
    <property type="match status" value="1"/>
</dbReference>
<organism evidence="3 4">
    <name type="scientific">Tepidicella xavieri</name>
    <dbReference type="NCBI Taxonomy" id="360241"/>
    <lineage>
        <taxon>Bacteria</taxon>
        <taxon>Pseudomonadati</taxon>
        <taxon>Pseudomonadota</taxon>
        <taxon>Betaproteobacteria</taxon>
        <taxon>Burkholderiales</taxon>
        <taxon>Tepidicella</taxon>
    </lineage>
</organism>
<dbReference type="AlphaFoldDB" id="A0A4R6UCG5"/>
<dbReference type="SUPFAM" id="SSF53850">
    <property type="entry name" value="Periplasmic binding protein-like II"/>
    <property type="match status" value="1"/>
</dbReference>